<dbReference type="InterPro" id="IPR055130">
    <property type="entry name" value="PreP_C"/>
</dbReference>
<proteinExistence type="predicted"/>
<evidence type="ECO:0000313" key="2">
    <source>
        <dbReference type="EMBL" id="QPJ60648.1"/>
    </source>
</evidence>
<dbReference type="InterPro" id="IPR011765">
    <property type="entry name" value="Pept_M16_N"/>
</dbReference>
<dbReference type="Gene3D" id="3.30.830.10">
    <property type="entry name" value="Metalloenzyme, LuxS/M16 peptidase-like"/>
    <property type="match status" value="4"/>
</dbReference>
<organism evidence="2 3">
    <name type="scientific">Candidatus Nitronauta litoralis</name>
    <dbReference type="NCBI Taxonomy" id="2705533"/>
    <lineage>
        <taxon>Bacteria</taxon>
        <taxon>Pseudomonadati</taxon>
        <taxon>Nitrospinota/Tectimicrobiota group</taxon>
        <taxon>Nitrospinota</taxon>
        <taxon>Nitrospinia</taxon>
        <taxon>Nitrospinales</taxon>
        <taxon>Nitrospinaceae</taxon>
        <taxon>Candidatus Nitronauta</taxon>
    </lineage>
</organism>
<dbReference type="Proteomes" id="UP000594688">
    <property type="component" value="Chromosome"/>
</dbReference>
<dbReference type="GO" id="GO:0016485">
    <property type="term" value="P:protein processing"/>
    <property type="evidence" value="ECO:0007669"/>
    <property type="project" value="TreeGrafter"/>
</dbReference>
<dbReference type="InterPro" id="IPR007863">
    <property type="entry name" value="Peptidase_M16_C"/>
</dbReference>
<name>A0A7T0FZ93_9BACT</name>
<dbReference type="InterPro" id="IPR013578">
    <property type="entry name" value="Peptidase_M16C_assoc"/>
</dbReference>
<evidence type="ECO:0000259" key="1">
    <source>
        <dbReference type="SMART" id="SM01264"/>
    </source>
</evidence>
<dbReference type="GO" id="GO:0046872">
    <property type="term" value="F:metal ion binding"/>
    <property type="evidence" value="ECO:0007669"/>
    <property type="project" value="InterPro"/>
</dbReference>
<dbReference type="Pfam" id="PF00675">
    <property type="entry name" value="Peptidase_M16"/>
    <property type="match status" value="1"/>
</dbReference>
<dbReference type="Pfam" id="PF08367">
    <property type="entry name" value="M16C_assoc"/>
    <property type="match status" value="1"/>
</dbReference>
<dbReference type="SMART" id="SM01264">
    <property type="entry name" value="M16C_associated"/>
    <property type="match status" value="1"/>
</dbReference>
<dbReference type="SUPFAM" id="SSF63411">
    <property type="entry name" value="LuxS/MPP-like metallohydrolase"/>
    <property type="match status" value="4"/>
</dbReference>
<dbReference type="EMBL" id="CP048685">
    <property type="protein sequence ID" value="QPJ60648.1"/>
    <property type="molecule type" value="Genomic_DNA"/>
</dbReference>
<dbReference type="GO" id="GO:0004222">
    <property type="term" value="F:metalloendopeptidase activity"/>
    <property type="evidence" value="ECO:0007669"/>
    <property type="project" value="TreeGrafter"/>
</dbReference>
<feature type="domain" description="Peptidase M16C associated" evidence="1">
    <location>
        <begin position="463"/>
        <end position="713"/>
    </location>
</feature>
<evidence type="ECO:0000313" key="3">
    <source>
        <dbReference type="Proteomes" id="UP000594688"/>
    </source>
</evidence>
<dbReference type="PANTHER" id="PTHR43016">
    <property type="entry name" value="PRESEQUENCE PROTEASE"/>
    <property type="match status" value="1"/>
</dbReference>
<dbReference type="AlphaFoldDB" id="A0A7T0FZ93"/>
<dbReference type="InterPro" id="IPR011249">
    <property type="entry name" value="Metalloenz_LuxS/M16"/>
</dbReference>
<dbReference type="Pfam" id="PF05193">
    <property type="entry name" value="Peptidase_M16_C"/>
    <property type="match status" value="1"/>
</dbReference>
<accession>A0A7T0FZ93</accession>
<dbReference type="PANTHER" id="PTHR43016:SF13">
    <property type="entry name" value="PRESEQUENCE PROTEASE, MITOCHONDRIAL"/>
    <property type="match status" value="1"/>
</dbReference>
<sequence length="975" mass="111121">MKMELNDSLHGFRLVRREPIKEIQAETLMFEHEKSGAQLMFMDCEDDNKVFSITLRTPPANDRGVAHILEHSVLCGSKQFPVKEPFVELMKGSLQTFLNAMTFPDKTMYPVASRNEKDFLNLMHVYLDAVFFPRITEETFMQEGWHYELTDKDADLEYKGVVFNEMKGVFSSPENILDRYLAHSLFPKTTYGYESGGDPKDIPELTYQEFKDFHTRYYHPSNSRLFIYGDCEIASCLKFIDEQYLSRFSKQVVDSTIQFQRKFSKPKRREISYAVSKDESLEKKTFIVLGMKLGKSTNHEHCMGMEILSHILLGTAASPLRKALMESELGTEVIGGGFDDNRAETMMAVGLKGTEAENETKILDLIFSTLKSLAEDGIDPDVIKSSINTIDFKLREANFGGFPKGIVYNIHALGSWLYDEDPMMHLKYDRLMKKIKKRAPDGYFEKLIEKYLLNNKHQSIVVLTPKPGLEEKEAAKTRKRLREVKKTMNDQQLDQLVEKTRILQEMQITPDPPEALESLPTLSLGDCNRESQEYPLEIKKKGSPQVLFHDLFTNKIAYTQMCFDTRAVPQDHIQYLPLLGRLILGMGTKKRDYVELSKQIGINTGGMSGAHYSFSPLADRHKVRSYLNISGTALMEKSGELFDLFQEVLVDRSFKDHKRLLEILRSTRANLEASIIPHGNQYVLARLQAYGSNLGRFDETTDGLTYHYFIKELLERAEKDPAKVAAEFEQVAAWVFTQDNLLVNLTAKGKDLNKLQKSAEQMADVLPAGVSNEEQWNVKGPSEDEAFLTTSTIQYVGKGINLYDLGFEYTGKFEAVKAILRTGYLWDRVRVQGGAYGCSLSFDSFTGDLGVVSYRDPNLGETLDVFDGIGDFLEQLELSNKELEKIVIGAVGHLDPPLTPDRKGAISKTEYLTGLSRDIRQKRRDELFSVTLKDVKEFAGLFKQLRDEGRVCVLGNESKIKKEKKRFKHLVQVFN</sequence>
<gene>
    <name evidence="2" type="ORF">G3M70_01590</name>
</gene>
<dbReference type="Pfam" id="PF22516">
    <property type="entry name" value="PreP_C"/>
    <property type="match status" value="1"/>
</dbReference>
<protein>
    <submittedName>
        <fullName evidence="2">Peptidase M16</fullName>
    </submittedName>
</protein>
<dbReference type="KEGG" id="nli:G3M70_01590"/>
<reference evidence="2 3" key="1">
    <citation type="submission" date="2020-02" db="EMBL/GenBank/DDBJ databases">
        <title>Genomic and physiological characterization of two novel Nitrospinaceae genera.</title>
        <authorList>
            <person name="Mueller A.J."/>
            <person name="Jung M.-Y."/>
            <person name="Strachan C.R."/>
            <person name="Herbold C.W."/>
            <person name="Kirkegaard R.H."/>
            <person name="Daims H."/>
        </authorList>
    </citation>
    <scope>NUCLEOTIDE SEQUENCE [LARGE SCALE GENOMIC DNA]</scope>
    <source>
        <strain evidence="2">EB</strain>
    </source>
</reference>
<dbReference type="FunFam" id="3.30.830.10:FF:000034">
    <property type="entry name" value="presequence protease 1, chloroplastic/mitochondrial"/>
    <property type="match status" value="1"/>
</dbReference>